<feature type="domain" description="Heterokaryon incompatibility" evidence="1">
    <location>
        <begin position="60"/>
        <end position="215"/>
    </location>
</feature>
<dbReference type="InterPro" id="IPR010730">
    <property type="entry name" value="HET"/>
</dbReference>
<comment type="caution">
    <text evidence="2">The sequence shown here is derived from an EMBL/GenBank/DDBJ whole genome shotgun (WGS) entry which is preliminary data.</text>
</comment>
<reference evidence="2" key="1">
    <citation type="journal article" date="2020" name="Phytopathology">
        <title>Genome Sequence Resources of Colletotrichum truncatum, C. plurivorum, C. musicola, and C. sojae: Four Species Pathogenic to Soybean (Glycine max).</title>
        <authorList>
            <person name="Rogerio F."/>
            <person name="Boufleur T.R."/>
            <person name="Ciampi-Guillardi M."/>
            <person name="Sukno S.A."/>
            <person name="Thon M.R."/>
            <person name="Massola Junior N.S."/>
            <person name="Baroncelli R."/>
        </authorList>
    </citation>
    <scope>NUCLEOTIDE SEQUENCE</scope>
    <source>
        <strain evidence="2">LFN0074</strain>
    </source>
</reference>
<protein>
    <submittedName>
        <fullName evidence="2">HET domain-containing protein</fullName>
    </submittedName>
</protein>
<dbReference type="AlphaFoldDB" id="A0A8H6IP52"/>
<dbReference type="Proteomes" id="UP000639643">
    <property type="component" value="Unassembled WGS sequence"/>
</dbReference>
<dbReference type="EMBL" id="WIGM01001807">
    <property type="protein sequence ID" value="KAF6788754.1"/>
    <property type="molecule type" value="Genomic_DNA"/>
</dbReference>
<sequence length="526" mass="59430">MNVTKQWLQTCKTEPGHSQCREAYGTSPGAYSTLPTRVINVGSENEEPFLFESNGQKAPYCILSYCWDRPGNAITTRDNLSNRLQRIPLLSLPTFIHQAILTTRRLGYKYVWIDALCIIQDDVDDWAREASTMHELYSQADLTISSLIASDSRDSLFDSRPRQIVRPIPLNLGLPKRDRPNFKEGTVFEIAACPDFKEDIKLDGPIHQRAWILQEQLLSTRVLYFGAGILHWECLHSYHFEHDPSRNPRWGLSQSNKIETRRNTKLVLQRSPKWNGTLGEKSRPIEVWQSQVEEFTRRKLTKASDRIPAFLAISKVLCKVAGDHFVGEIWTGNHLFQTLCWTLKQPNNTEPTGPTWTWASRSGEVSYSILRHSGSLVPTASVVLCDVGADTSHSTISGSITLKGFFGACRAGSGPAAIFDHISGSAGPLYILDMLELRKEAAPSVATEVRSSYYPEVQPLMMPEHDAIVSLLLKPVNDKEDFKTASRFHRVGIYRMEFDQTYCAGFSPEKFRSVTEFETDRVVTIV</sequence>
<dbReference type="OrthoDB" id="426293at2759"/>
<evidence type="ECO:0000259" key="1">
    <source>
        <dbReference type="Pfam" id="PF06985"/>
    </source>
</evidence>
<proteinExistence type="predicted"/>
<dbReference type="Pfam" id="PF06985">
    <property type="entry name" value="HET"/>
    <property type="match status" value="1"/>
</dbReference>
<gene>
    <name evidence="2" type="ORF">CMUS01_16379</name>
</gene>
<dbReference type="PANTHER" id="PTHR33112">
    <property type="entry name" value="DOMAIN PROTEIN, PUTATIVE-RELATED"/>
    <property type="match status" value="1"/>
</dbReference>
<name>A0A8H6IP52_9PEZI</name>
<dbReference type="PANTHER" id="PTHR33112:SF16">
    <property type="entry name" value="HETEROKARYON INCOMPATIBILITY DOMAIN-CONTAINING PROTEIN"/>
    <property type="match status" value="1"/>
</dbReference>
<organism evidence="2 3">
    <name type="scientific">Colletotrichum musicola</name>
    <dbReference type="NCBI Taxonomy" id="2175873"/>
    <lineage>
        <taxon>Eukaryota</taxon>
        <taxon>Fungi</taxon>
        <taxon>Dikarya</taxon>
        <taxon>Ascomycota</taxon>
        <taxon>Pezizomycotina</taxon>
        <taxon>Sordariomycetes</taxon>
        <taxon>Hypocreomycetidae</taxon>
        <taxon>Glomerellales</taxon>
        <taxon>Glomerellaceae</taxon>
        <taxon>Colletotrichum</taxon>
        <taxon>Colletotrichum orchidearum species complex</taxon>
    </lineage>
</organism>
<evidence type="ECO:0000313" key="2">
    <source>
        <dbReference type="EMBL" id="KAF6788754.1"/>
    </source>
</evidence>
<evidence type="ECO:0000313" key="3">
    <source>
        <dbReference type="Proteomes" id="UP000639643"/>
    </source>
</evidence>
<accession>A0A8H6IP52</accession>
<keyword evidence="3" id="KW-1185">Reference proteome</keyword>